<dbReference type="Proteomes" id="UP001310387">
    <property type="component" value="Unassembled WGS sequence"/>
</dbReference>
<feature type="non-terminal residue" evidence="2">
    <location>
        <position position="105"/>
    </location>
</feature>
<name>A0ABU7Z2A9_9MICO</name>
<dbReference type="RefSeq" id="WP_332900468.1">
    <property type="nucleotide sequence ID" value="NZ_JBAGLP010000091.1"/>
</dbReference>
<dbReference type="EMBL" id="JBAGLP010000091">
    <property type="protein sequence ID" value="MEG3613558.1"/>
    <property type="molecule type" value="Genomic_DNA"/>
</dbReference>
<evidence type="ECO:0008006" key="4">
    <source>
        <dbReference type="Google" id="ProtNLM"/>
    </source>
</evidence>
<feature type="region of interest" description="Disordered" evidence="1">
    <location>
        <begin position="1"/>
        <end position="22"/>
    </location>
</feature>
<reference evidence="2" key="2">
    <citation type="submission" date="2024-02" db="EMBL/GenBank/DDBJ databases">
        <authorList>
            <person name="Prathaban M."/>
            <person name="Mythili R."/>
            <person name="Sharmila Devi N."/>
            <person name="Sobanaa M."/>
            <person name="Prathiviraj R."/>
            <person name="Selvin J."/>
        </authorList>
    </citation>
    <scope>NUCLEOTIDE SEQUENCE</scope>
    <source>
        <strain evidence="2">MP1014</strain>
    </source>
</reference>
<accession>A0ABU7Z2A9</accession>
<keyword evidence="3" id="KW-1185">Reference proteome</keyword>
<evidence type="ECO:0000313" key="3">
    <source>
        <dbReference type="Proteomes" id="UP001310387"/>
    </source>
</evidence>
<sequence>EDETELAGATCEITPSPLDPAAEEPLTVVTGADGTYTVEPVADFGAYDVTEVAVPAESGSLLPPPGGRTQTVALVEGETTEVEFSDPLAWQPLTAVVSGALLVNR</sequence>
<protein>
    <recommendedName>
        <fullName evidence="4">Carboxypeptidase regulatory-like domain-containing protein</fullName>
    </recommendedName>
</protein>
<gene>
    <name evidence="2" type="ORF">V5O49_00295</name>
</gene>
<proteinExistence type="predicted"/>
<evidence type="ECO:0000256" key="1">
    <source>
        <dbReference type="SAM" id="MobiDB-lite"/>
    </source>
</evidence>
<organism evidence="2 3">
    <name type="scientific">Isoptericola haloaureus</name>
    <dbReference type="NCBI Taxonomy" id="1542902"/>
    <lineage>
        <taxon>Bacteria</taxon>
        <taxon>Bacillati</taxon>
        <taxon>Actinomycetota</taxon>
        <taxon>Actinomycetes</taxon>
        <taxon>Micrococcales</taxon>
        <taxon>Promicromonosporaceae</taxon>
        <taxon>Isoptericola</taxon>
    </lineage>
</organism>
<evidence type="ECO:0000313" key="2">
    <source>
        <dbReference type="EMBL" id="MEG3613558.1"/>
    </source>
</evidence>
<reference evidence="2" key="1">
    <citation type="journal article" date="2024" name="Antonie Van Leeuwenhoek">
        <title>Isoptericola haloaureus sp. nov., a dimorphic actinobacterium isolated from mangrove sediments of southeast India, implicating biosaline agricultural significance through nitrogen fixation and salt tolerance genes.</title>
        <authorList>
            <person name="Prathaban M."/>
            <person name="Prathiviraj R."/>
            <person name="Ravichandran M."/>
            <person name="Natarajan S.D."/>
            <person name="Sobanaa M."/>
            <person name="Hari Krishna Kumar S."/>
            <person name="Chandrasekar V."/>
            <person name="Selvin J."/>
        </authorList>
    </citation>
    <scope>NUCLEOTIDE SEQUENCE</scope>
    <source>
        <strain evidence="2">MP1014</strain>
    </source>
</reference>
<comment type="caution">
    <text evidence="2">The sequence shown here is derived from an EMBL/GenBank/DDBJ whole genome shotgun (WGS) entry which is preliminary data.</text>
</comment>
<feature type="non-terminal residue" evidence="2">
    <location>
        <position position="1"/>
    </location>
</feature>